<proteinExistence type="predicted"/>
<protein>
    <submittedName>
        <fullName evidence="2">Uncharacterized protein</fullName>
    </submittedName>
</protein>
<name>A0A9X3F2C5_9BACT</name>
<evidence type="ECO:0000256" key="1">
    <source>
        <dbReference type="SAM" id="MobiDB-lite"/>
    </source>
</evidence>
<evidence type="ECO:0000313" key="3">
    <source>
        <dbReference type="Proteomes" id="UP001150924"/>
    </source>
</evidence>
<feature type="region of interest" description="Disordered" evidence="1">
    <location>
        <begin position="61"/>
        <end position="89"/>
    </location>
</feature>
<keyword evidence="3" id="KW-1185">Reference proteome</keyword>
<dbReference type="RefSeq" id="WP_267778909.1">
    <property type="nucleotide sequence ID" value="NZ_JAPNKE010000002.1"/>
</dbReference>
<sequence>MPDPTWPAEVPEFAAAWTEFYRQLDRVAWRLMRVFATALALPREFFDDKVDRNISCLRALDTRTSRPRRSPASSAPAPTPTTAASRCSA</sequence>
<dbReference type="AlphaFoldDB" id="A0A9X3F2C5"/>
<dbReference type="InterPro" id="IPR027443">
    <property type="entry name" value="IPNS-like_sf"/>
</dbReference>
<comment type="caution">
    <text evidence="2">The sequence shown here is derived from an EMBL/GenBank/DDBJ whole genome shotgun (WGS) entry which is preliminary data.</text>
</comment>
<organism evidence="2 3">
    <name type="scientific">Nannocystis pusilla</name>
    <dbReference type="NCBI Taxonomy" id="889268"/>
    <lineage>
        <taxon>Bacteria</taxon>
        <taxon>Pseudomonadati</taxon>
        <taxon>Myxococcota</taxon>
        <taxon>Polyangia</taxon>
        <taxon>Nannocystales</taxon>
        <taxon>Nannocystaceae</taxon>
        <taxon>Nannocystis</taxon>
    </lineage>
</organism>
<dbReference type="EMBL" id="JAPNKE010000002">
    <property type="protein sequence ID" value="MCY1013985.1"/>
    <property type="molecule type" value="Genomic_DNA"/>
</dbReference>
<dbReference type="Gene3D" id="2.60.120.330">
    <property type="entry name" value="B-lactam Antibiotic, Isopenicillin N Synthase, Chain"/>
    <property type="match status" value="1"/>
</dbReference>
<accession>A0A9X3F2C5</accession>
<gene>
    <name evidence="2" type="ORF">OV079_52370</name>
</gene>
<dbReference type="SUPFAM" id="SSF51197">
    <property type="entry name" value="Clavaminate synthase-like"/>
    <property type="match status" value="1"/>
</dbReference>
<reference evidence="2" key="1">
    <citation type="submission" date="2022-11" db="EMBL/GenBank/DDBJ databases">
        <title>Minimal conservation of predation-associated metabolite biosynthetic gene clusters underscores biosynthetic potential of Myxococcota including descriptions for ten novel species: Archangium lansinium sp. nov., Myxococcus landrumus sp. nov., Nannocystis bai.</title>
        <authorList>
            <person name="Ahearne A."/>
            <person name="Stevens C."/>
            <person name="Phillips K."/>
        </authorList>
    </citation>
    <scope>NUCLEOTIDE SEQUENCE</scope>
    <source>
        <strain evidence="2">Na p29</strain>
    </source>
</reference>
<feature type="compositionally biased region" description="Low complexity" evidence="1">
    <location>
        <begin position="70"/>
        <end position="89"/>
    </location>
</feature>
<evidence type="ECO:0000313" key="2">
    <source>
        <dbReference type="EMBL" id="MCY1013985.1"/>
    </source>
</evidence>
<dbReference type="Proteomes" id="UP001150924">
    <property type="component" value="Unassembled WGS sequence"/>
</dbReference>